<reference evidence="1 2" key="1">
    <citation type="submission" date="2022-10" db="EMBL/GenBank/DDBJ databases">
        <title>High-quality genome sequences of two octocoral-associated bacteria, Endozoicomonas euniceicola EF212 and Endozoicomonas gorgoniicola PS125.</title>
        <authorList>
            <person name="Chiou Y.-J."/>
            <person name="Chen Y.-H."/>
        </authorList>
    </citation>
    <scope>NUCLEOTIDE SEQUENCE [LARGE SCALE GENOMIC DNA]</scope>
    <source>
        <strain evidence="1 2">PS125</strain>
    </source>
</reference>
<dbReference type="RefSeq" id="WP_262567651.1">
    <property type="nucleotide sequence ID" value="NZ_JAPFCC010000001.1"/>
</dbReference>
<dbReference type="EMBL" id="JAPFCC010000001">
    <property type="protein sequence ID" value="MCW7552722.1"/>
    <property type="molecule type" value="Genomic_DNA"/>
</dbReference>
<name>A0ABT3MTM8_9GAMM</name>
<evidence type="ECO:0000313" key="2">
    <source>
        <dbReference type="Proteomes" id="UP001209854"/>
    </source>
</evidence>
<protein>
    <recommendedName>
        <fullName evidence="3">ISNCY family transposase</fullName>
    </recommendedName>
</protein>
<proteinExistence type="predicted"/>
<accession>A0ABT3MTM8</accession>
<comment type="caution">
    <text evidence="1">The sequence shown here is derived from an EMBL/GenBank/DDBJ whole genome shotgun (WGS) entry which is preliminary data.</text>
</comment>
<organism evidence="1 2">
    <name type="scientific">Endozoicomonas gorgoniicola</name>
    <dbReference type="NCBI Taxonomy" id="1234144"/>
    <lineage>
        <taxon>Bacteria</taxon>
        <taxon>Pseudomonadati</taxon>
        <taxon>Pseudomonadota</taxon>
        <taxon>Gammaproteobacteria</taxon>
        <taxon>Oceanospirillales</taxon>
        <taxon>Endozoicomonadaceae</taxon>
        <taxon>Endozoicomonas</taxon>
    </lineage>
</organism>
<sequence length="427" mass="48929">MSKEAAKIPDHRPNNGHKKIPLHDAIMSGLAVMHLKYPSLLRFDEDCKEKPDKLNNLKALYGVEQVPSDSHLRDMLDPIETRYFRKFFTSLFSYVQRSGRLKQFEYFEEGYLAPVDGTGHFASGSINCQECCVKKPDSKNPQYYHQLLGMCLVRPGKKEVLPLAPEPIIQQVDASKNDCEKTALKRLLENTSREHPHLKLVLNFDDLYSDGPTIRLVKSYNYSFIMVAKDSSHVSLYEAVDELDARDKVSRYEFTDEDGFKHWFRFVNGVSINKSHKDVLVNYLEYVSVSPKGKKYVNTWVTDIELTEESVAKVMRGGRAKWKIENETFNTLKTQGYNLEHNYGHGKEHLATNFANLTFTAFLIDQIEQLACPLFQKALAAKKSKTALWHAIRGLFDWFLIGSWSDLLKAIIEEKSICIKGLISDTS</sequence>
<keyword evidence="2" id="KW-1185">Reference proteome</keyword>
<evidence type="ECO:0008006" key="3">
    <source>
        <dbReference type="Google" id="ProtNLM"/>
    </source>
</evidence>
<gene>
    <name evidence="1" type="ORF">NX722_08720</name>
</gene>
<evidence type="ECO:0000313" key="1">
    <source>
        <dbReference type="EMBL" id="MCW7552722.1"/>
    </source>
</evidence>
<dbReference type="Proteomes" id="UP001209854">
    <property type="component" value="Unassembled WGS sequence"/>
</dbReference>